<organism evidence="3 4">
    <name type="scientific">Perkinsus olseni</name>
    <name type="common">Perkinsus atlanticus</name>
    <dbReference type="NCBI Taxonomy" id="32597"/>
    <lineage>
        <taxon>Eukaryota</taxon>
        <taxon>Sar</taxon>
        <taxon>Alveolata</taxon>
        <taxon>Perkinsozoa</taxon>
        <taxon>Perkinsea</taxon>
        <taxon>Perkinsida</taxon>
        <taxon>Perkinsidae</taxon>
        <taxon>Perkinsus</taxon>
    </lineage>
</organism>
<sequence length="1302" mass="141231">MLGSTAASPSASVVQVVEWSTPDAVTEGLERCILQAAQRIVYTREFDHHYRLWRQYSTTTTTAEERKEGDVSGSAEDEEENSEGALHSSTGDDDGSSYRKESAVGEGTQRRVVEPGPPLPPPRTGHAFALVPFTTDSGARMTDDDLYRTRNSSDFHTDNWDGVPEEPIESFDLAGNELNIDDRVLLLGLKTCQELNGRVGCIRRVIPDGRVEVDIADTVTSGGMRVCRRARLQSSKLQRLEPDQLVVTGGSLSPRSDDNIVGSAVRGDGQTLRRDTTVHPADISALWSSSNGPGAPQPPPGMPVIPTKSPASPPAAVAQSVGNPTSERGANPHAVEDRPRLQQLCDGVLGDGDEQGDEDRSTPQRGATMDLPGAPPGMPTLTQLTSGTRRMKASSSSEDASLRGAARYRSRPVSEDTYRRRRSRLEEREQFQGHLHSIEGVAIPLPATRKQMEAAEGSREQRKGNNHPDGVPPMMPTFHDLHLVPAAADGHSQEPAQKEDASEVVSTVMDIIEDDGGDEYHPDGDPQQQPLSPPTAQPIIIIGRNAKWRIIEKVSSYGYIAQLLPGRPLYDKVLPSSRQVAIRAFPITSEAQLLLVTNKLDLVLSKVSTNTPPGQQQPPPQLLAIFGYDIIPPQPALVLSPSPRGLGRPPLQGTVEKYVVVYSEWCPLGTVHDLLMDLHHANSTHVAADIVLDESIHGLEEVLVRKFVWYTLVGLHWLHHHELYHGHLCSQALMLDGMDNSVKLEGYAIPFAQHHRQLLPPLIPGMVVDNEGGDAQAAAYWTSPELQGINPSQSVEPGAMAKGDIWSLGCLAIEMLTATHPRYTTTLHRDISDIIALDDSAIPHIPSGVSDTGRDFIARCLLRNPHSRPSTKELMMHPWMLLHSTPRLESDGGAFIACLLTIVYPTPAAPLAVTSPSNEGPSAMPPSATDATTEEPEEDASVEESMLYPSSAPLLFVTHRLCTTPPSRAVEGGSSGGAFESVISYRVPYFLDGFGVGPLDPVSFTTAFCFRAAEPCLPLPDDPVPVRYDHHPPHGGLSVSFLVYSSAPSHHLAVQLGLARICEFESGALIPEPTLKRHFGEQWRRYTPPQLGRCVRVFWVRVDEEATASIGVAQRVLPPLHGVRVLVSGYTLPDALPSGSPPTPLEEGMVVSIGYATYTGWVYAAASSGGGRGWLPMGALDLLIGDPDRCPFTRISNAMVYAEPECEDDVKDDDDDDQEEGSSSSSDDDGDGLVEDICKRMCSGLRIAPINLGGPSLWCCADRKQQGCLDLPWKDKANKMRSLSHVMDECPKLLTVSSRSGI</sequence>
<feature type="region of interest" description="Disordered" evidence="1">
    <location>
        <begin position="913"/>
        <end position="943"/>
    </location>
</feature>
<feature type="region of interest" description="Disordered" evidence="1">
    <location>
        <begin position="249"/>
        <end position="270"/>
    </location>
</feature>
<dbReference type="PROSITE" id="PS50011">
    <property type="entry name" value="PROTEIN_KINASE_DOM"/>
    <property type="match status" value="1"/>
</dbReference>
<name>A0A7J6S4W2_PEROL</name>
<dbReference type="GO" id="GO:0007165">
    <property type="term" value="P:signal transduction"/>
    <property type="evidence" value="ECO:0007669"/>
    <property type="project" value="TreeGrafter"/>
</dbReference>
<reference evidence="3 4" key="1">
    <citation type="submission" date="2020-04" db="EMBL/GenBank/DDBJ databases">
        <title>Perkinsus olseni comparative genomics.</title>
        <authorList>
            <person name="Bogema D.R."/>
        </authorList>
    </citation>
    <scope>NUCLEOTIDE SEQUENCE [LARGE SCALE GENOMIC DNA]</scope>
    <source>
        <strain evidence="3">ATCC PRA-205</strain>
    </source>
</reference>
<evidence type="ECO:0000256" key="1">
    <source>
        <dbReference type="SAM" id="MobiDB-lite"/>
    </source>
</evidence>
<dbReference type="Gene3D" id="1.10.510.10">
    <property type="entry name" value="Transferase(Phosphotransferase) domain 1"/>
    <property type="match status" value="1"/>
</dbReference>
<dbReference type="InterPro" id="IPR052751">
    <property type="entry name" value="Plant_MAPKKK"/>
</dbReference>
<feature type="region of interest" description="Disordered" evidence="1">
    <location>
        <begin position="1205"/>
        <end position="1232"/>
    </location>
</feature>
<dbReference type="PANTHER" id="PTHR48011">
    <property type="entry name" value="CCR4-NOT TRANSCRIPTIONAL COMPLEX SUBUNIT CAF120-RELATED"/>
    <property type="match status" value="1"/>
</dbReference>
<feature type="compositionally biased region" description="Basic and acidic residues" evidence="1">
    <location>
        <begin position="96"/>
        <end position="113"/>
    </location>
</feature>
<feature type="region of interest" description="Disordered" evidence="1">
    <location>
        <begin position="59"/>
        <end position="124"/>
    </location>
</feature>
<dbReference type="GO" id="GO:0005524">
    <property type="term" value="F:ATP binding"/>
    <property type="evidence" value="ECO:0007669"/>
    <property type="project" value="InterPro"/>
</dbReference>
<feature type="region of interest" description="Disordered" evidence="1">
    <location>
        <begin position="284"/>
        <end position="421"/>
    </location>
</feature>
<feature type="compositionally biased region" description="Low complexity" evidence="1">
    <location>
        <begin position="304"/>
        <end position="321"/>
    </location>
</feature>
<dbReference type="SMART" id="SM00220">
    <property type="entry name" value="S_TKc"/>
    <property type="match status" value="1"/>
</dbReference>
<dbReference type="GO" id="GO:0004672">
    <property type="term" value="F:protein kinase activity"/>
    <property type="evidence" value="ECO:0007669"/>
    <property type="project" value="InterPro"/>
</dbReference>
<feature type="domain" description="Protein kinase" evidence="2">
    <location>
        <begin position="536"/>
        <end position="880"/>
    </location>
</feature>
<evidence type="ECO:0000313" key="4">
    <source>
        <dbReference type="Proteomes" id="UP000574390"/>
    </source>
</evidence>
<dbReference type="InterPro" id="IPR000719">
    <property type="entry name" value="Prot_kinase_dom"/>
</dbReference>
<feature type="compositionally biased region" description="Basic and acidic residues" evidence="1">
    <location>
        <begin position="412"/>
        <end position="421"/>
    </location>
</feature>
<feature type="compositionally biased region" description="Polar residues" evidence="1">
    <location>
        <begin position="380"/>
        <end position="399"/>
    </location>
</feature>
<dbReference type="SUPFAM" id="SSF56112">
    <property type="entry name" value="Protein kinase-like (PK-like)"/>
    <property type="match status" value="1"/>
</dbReference>
<dbReference type="InterPro" id="IPR011009">
    <property type="entry name" value="Kinase-like_dom_sf"/>
</dbReference>
<feature type="compositionally biased region" description="Basic and acidic residues" evidence="1">
    <location>
        <begin position="450"/>
        <end position="463"/>
    </location>
</feature>
<gene>
    <name evidence="3" type="ORF">FOZ62_022587</name>
</gene>
<protein>
    <recommendedName>
        <fullName evidence="2">Protein kinase domain-containing protein</fullName>
    </recommendedName>
</protein>
<comment type="caution">
    <text evidence="3">The sequence shown here is derived from an EMBL/GenBank/DDBJ whole genome shotgun (WGS) entry which is preliminary data.</text>
</comment>
<feature type="region of interest" description="Disordered" evidence="1">
    <location>
        <begin position="514"/>
        <end position="536"/>
    </location>
</feature>
<accession>A0A7J6S4W2</accession>
<dbReference type="Proteomes" id="UP000574390">
    <property type="component" value="Unassembled WGS sequence"/>
</dbReference>
<feature type="region of interest" description="Disordered" evidence="1">
    <location>
        <begin position="450"/>
        <end position="478"/>
    </location>
</feature>
<dbReference type="EMBL" id="JABANM010017308">
    <property type="protein sequence ID" value="KAF4727984.1"/>
    <property type="molecule type" value="Genomic_DNA"/>
</dbReference>
<dbReference type="PANTHER" id="PTHR48011:SF84">
    <property type="entry name" value="KINASE, PUTATIVE-RELATED"/>
    <property type="match status" value="1"/>
</dbReference>
<evidence type="ECO:0000259" key="2">
    <source>
        <dbReference type="PROSITE" id="PS50011"/>
    </source>
</evidence>
<feature type="non-terminal residue" evidence="3">
    <location>
        <position position="1"/>
    </location>
</feature>
<proteinExistence type="predicted"/>
<evidence type="ECO:0000313" key="3">
    <source>
        <dbReference type="EMBL" id="KAF4727984.1"/>
    </source>
</evidence>
<feature type="compositionally biased region" description="Acidic residues" evidence="1">
    <location>
        <begin position="932"/>
        <end position="942"/>
    </location>
</feature>
<dbReference type="Pfam" id="PF00069">
    <property type="entry name" value="Pkinase"/>
    <property type="match status" value="1"/>
</dbReference>